<evidence type="ECO:0000313" key="9">
    <source>
        <dbReference type="EMBL" id="MBP0684407.1"/>
    </source>
</evidence>
<dbReference type="SMR" id="A0A045JJE6"/>
<organism evidence="10 20">
    <name type="scientific">Mycobacterium tuberculosis</name>
    <dbReference type="NCBI Taxonomy" id="1773"/>
    <lineage>
        <taxon>Bacteria</taxon>
        <taxon>Bacillati</taxon>
        <taxon>Actinomycetota</taxon>
        <taxon>Actinomycetes</taxon>
        <taxon>Mycobacteriales</taxon>
        <taxon>Mycobacteriaceae</taxon>
        <taxon>Mycobacterium</taxon>
        <taxon>Mycobacterium tuberculosis complex</taxon>
    </lineage>
</organism>
<dbReference type="Proteomes" id="UP000045842">
    <property type="component" value="Unassembled WGS sequence"/>
</dbReference>
<dbReference type="Proteomes" id="UP000048289">
    <property type="component" value="Unassembled WGS sequence"/>
</dbReference>
<name>A0A045JJE6_MYCTX</name>
<evidence type="ECO:0000313" key="17">
    <source>
        <dbReference type="Proteomes" id="UP000048948"/>
    </source>
</evidence>
<dbReference type="InterPro" id="IPR010982">
    <property type="entry name" value="Lambda_DNA-bd_dom_sf"/>
</dbReference>
<dbReference type="EMBL" id="CSAE01000017">
    <property type="protein sequence ID" value="COV01879.1"/>
    <property type="molecule type" value="Genomic_DNA"/>
</dbReference>
<accession>A0A045JJE6</accession>
<reference evidence="11" key="7">
    <citation type="submission" date="2018-07" db="EMBL/GenBank/DDBJ databases">
        <authorList>
            <person name="Shah S."/>
            <person name="Brown T."/>
            <person name="Auld S."/>
            <person name="Bratton K."/>
            <person name="Narechania A."/>
            <person name="Mathema B."/>
            <person name="Gandhi N."/>
        </authorList>
    </citation>
    <scope>NUCLEOTIDE SEQUENCE</scope>
    <source>
        <strain evidence="11">32301_S10</strain>
    </source>
</reference>
<evidence type="ECO:0000313" key="19">
    <source>
        <dbReference type="Proteomes" id="UP000050139"/>
    </source>
</evidence>
<dbReference type="Proteomes" id="UP000049023">
    <property type="component" value="Unassembled WGS sequence"/>
</dbReference>
<reference evidence="7" key="1">
    <citation type="submission" date="2015-03" db="EMBL/GenBank/DDBJ databases">
        <authorList>
            <person name="Murphy D."/>
        </authorList>
    </citation>
    <scope>NUCLEOTIDE SEQUENCE [LARGE SCALE GENOMIC DNA]</scope>
    <source>
        <strain evidence="7">K00500041</strain>
    </source>
</reference>
<evidence type="ECO:0000313" key="12">
    <source>
        <dbReference type="EMBL" id="VCU50228.1"/>
    </source>
</evidence>
<dbReference type="Proteomes" id="UP000048948">
    <property type="component" value="Unassembled WGS sequence"/>
</dbReference>
<evidence type="ECO:0000313" key="5">
    <source>
        <dbReference type="EMBL" id="CLW55460.1"/>
    </source>
</evidence>
<dbReference type="Pfam" id="PF01381">
    <property type="entry name" value="HTH_3"/>
    <property type="match status" value="1"/>
</dbReference>
<evidence type="ECO:0000313" key="23">
    <source>
        <dbReference type="Proteomes" id="UP000671119"/>
    </source>
</evidence>
<dbReference type="EMBL" id="QTBD01000169">
    <property type="protein sequence ID" value="REQ50275.1"/>
    <property type="molecule type" value="Genomic_DNA"/>
</dbReference>
<dbReference type="Proteomes" id="UP000050139">
    <property type="component" value="Unassembled WGS sequence"/>
</dbReference>
<evidence type="ECO:0000313" key="18">
    <source>
        <dbReference type="Proteomes" id="UP000049023"/>
    </source>
</evidence>
<dbReference type="RefSeq" id="WP_003409886.1">
    <property type="nucleotide sequence ID" value="NZ_AP017901.1"/>
</dbReference>
<reference evidence="13 14" key="2">
    <citation type="submission" date="2015-03" db="EMBL/GenBank/DDBJ databases">
        <authorList>
            <consortium name="Pathogen Informatics"/>
        </authorList>
    </citation>
    <scope>NUCLEOTIDE SEQUENCE [LARGE SCALE GENOMIC DNA]</scope>
    <source>
        <strain evidence="4 17">Bir 172</strain>
        <strain evidence="3 18">Bir 187</strain>
        <strain evidence="6 15">G09801536</strain>
        <strain evidence="2 16">G09901357</strain>
        <strain evidence="13">K00500041</strain>
        <strain evidence="8 14">M09401471</strain>
    </source>
</reference>
<dbReference type="EMBL" id="LR027516">
    <property type="protein sequence ID" value="VCU50228.1"/>
    <property type="molecule type" value="Genomic_DNA"/>
</dbReference>
<evidence type="ECO:0000313" key="20">
    <source>
        <dbReference type="Proteomes" id="UP000189452"/>
    </source>
</evidence>
<dbReference type="STRING" id="115862.BBG46_10285"/>
<dbReference type="Proteomes" id="UP000671119">
    <property type="component" value="Unassembled WGS sequence"/>
</dbReference>
<evidence type="ECO:0000313" key="2">
    <source>
        <dbReference type="EMBL" id="CFE35452.1"/>
    </source>
</evidence>
<sequence>MSIDFPLGDDLAGYIAEAIAADPSFKGTLEDAEEARRLVDALIALRKHCQLSQVEVAKRMGVRQPTVSGFEKEPSDPKLSTLQRYARALDARLRLVLEVPTLREVPTWHRLSSYRGSARDHQVRVGADKEILMQTNWARHISVRQVEVA</sequence>
<evidence type="ECO:0000313" key="16">
    <source>
        <dbReference type="Proteomes" id="UP000048289"/>
    </source>
</evidence>
<dbReference type="SMART" id="SM00530">
    <property type="entry name" value="HTH_XRE"/>
    <property type="match status" value="1"/>
</dbReference>
<dbReference type="Proteomes" id="UP000300237">
    <property type="component" value="Chromosome"/>
</dbReference>
<dbReference type="Proteomes" id="UP000038802">
    <property type="component" value="Unassembled WGS sequence"/>
</dbReference>
<dbReference type="Proteomes" id="UP000189452">
    <property type="component" value="Chromosome"/>
</dbReference>
<evidence type="ECO:0000259" key="1">
    <source>
        <dbReference type="PROSITE" id="PS50943"/>
    </source>
</evidence>
<evidence type="ECO:0000313" key="13">
    <source>
        <dbReference type="Proteomes" id="UP000038802"/>
    </source>
</evidence>
<evidence type="ECO:0000313" key="3">
    <source>
        <dbReference type="EMBL" id="CKR56229.1"/>
    </source>
</evidence>
<reference evidence="5 19" key="3">
    <citation type="submission" date="2015-03" db="EMBL/GenBank/DDBJ databases">
        <authorList>
            <consortium name="Pathogen Informatics"/>
            <person name="Murphy D."/>
        </authorList>
    </citation>
    <scope>NUCLEOTIDE SEQUENCE [LARGE SCALE GENOMIC DNA]</scope>
    <source>
        <strain evidence="5 19">0268S</strain>
    </source>
</reference>
<evidence type="ECO:0000313" key="22">
    <source>
        <dbReference type="Proteomes" id="UP000300237"/>
    </source>
</evidence>
<dbReference type="Proteomes" id="UP000044938">
    <property type="component" value="Unassembled WGS sequence"/>
</dbReference>
<dbReference type="EMBL" id="COPH01000022">
    <property type="protein sequence ID" value="CLW55460.1"/>
    <property type="molecule type" value="Genomic_DNA"/>
</dbReference>
<feature type="domain" description="HTH cro/C1-type" evidence="1">
    <location>
        <begin position="42"/>
        <end position="96"/>
    </location>
</feature>
<dbReference type="InterPro" id="IPR001387">
    <property type="entry name" value="Cro/C1-type_HTH"/>
</dbReference>
<reference evidence="10 20" key="6">
    <citation type="submission" date="2017-02" db="EMBL/GenBank/DDBJ databases">
        <title>Protein polymorphisms may explain contrasting epidemiological fitness of two variants of a multidrug-resistant Mycobacterium tuberculosis strain.</title>
        <authorList>
            <person name="Bigi M.M."/>
            <person name="Lopez B."/>
            <person name="Blanco F.C."/>
            <person name="Sasiain M.C."/>
            <person name="De La Barrera S."/>
            <person name="Ritacco V."/>
            <person name="Bigi F."/>
            <person name="Soria M.A."/>
        </authorList>
    </citation>
    <scope>NUCLEOTIDE SEQUENCE [LARGE SCALE GENOMIC DNA]</scope>
    <source>
        <strain evidence="10 20">6548</strain>
    </source>
</reference>
<evidence type="ECO:0000313" key="10">
    <source>
        <dbReference type="EMBL" id="OMH59886.1"/>
    </source>
</evidence>
<reference evidence="12 22" key="8">
    <citation type="submission" date="2018-08" db="EMBL/GenBank/DDBJ databases">
        <authorList>
            <person name="Fokvardsen B D."/>
            <person name="Norman A."/>
        </authorList>
    </citation>
    <scope>NUCLEOTIDE SEQUENCE [LARGE SCALE GENOMIC DNA]</scope>
    <source>
        <strain evidence="12 22">DKC2</strain>
    </source>
</reference>
<dbReference type="Gene3D" id="1.10.260.40">
    <property type="entry name" value="lambda repressor-like DNA-binding domains"/>
    <property type="match status" value="1"/>
</dbReference>
<protein>
    <submittedName>
        <fullName evidence="9 10">Antitoxin HigA</fullName>
    </submittedName>
    <submittedName>
        <fullName evidence="2">Transcriptional regulator</fullName>
    </submittedName>
</protein>
<reference evidence="10 20" key="4">
    <citation type="submission" date="2016-04" db="EMBL/GenBank/DDBJ databases">
        <authorList>
            <person name="Bigi M."/>
            <person name="Bigi F."/>
            <person name="Soria M.A."/>
        </authorList>
    </citation>
    <scope>NUCLEOTIDE SEQUENCE [LARGE SCALE GENOMIC DNA]</scope>
    <source>
        <strain evidence="10 20">6548</strain>
    </source>
</reference>
<dbReference type="EMBL" id="LWDQ01000001">
    <property type="protein sequence ID" value="OMH59886.1"/>
    <property type="molecule type" value="Genomic_DNA"/>
</dbReference>
<evidence type="ECO:0000313" key="14">
    <source>
        <dbReference type="Proteomes" id="UP000044938"/>
    </source>
</evidence>
<evidence type="ECO:0000313" key="15">
    <source>
        <dbReference type="Proteomes" id="UP000045842"/>
    </source>
</evidence>
<dbReference type="GO" id="GO:0003677">
    <property type="term" value="F:DNA binding"/>
    <property type="evidence" value="ECO:0007669"/>
    <property type="project" value="InterPro"/>
</dbReference>
<evidence type="ECO:0000313" key="6">
    <source>
        <dbReference type="EMBL" id="COU72843.1"/>
    </source>
</evidence>
<dbReference type="EMBL" id="JAGIZI010000024">
    <property type="protein sequence ID" value="MBP0684407.1"/>
    <property type="molecule type" value="Genomic_DNA"/>
</dbReference>
<dbReference type="Proteomes" id="UP000256381">
    <property type="component" value="Unassembled WGS sequence"/>
</dbReference>
<dbReference type="EMBL" id="CSAJ01000011">
    <property type="protein sequence ID" value="COV42229.1"/>
    <property type="molecule type" value="Genomic_DNA"/>
</dbReference>
<evidence type="ECO:0000313" key="7">
    <source>
        <dbReference type="EMBL" id="COV01879.1"/>
    </source>
</evidence>
<dbReference type="GeneID" id="45425926"/>
<evidence type="ECO:0000313" key="4">
    <source>
        <dbReference type="EMBL" id="CKR75918.1"/>
    </source>
</evidence>
<dbReference type="SUPFAM" id="SSF47413">
    <property type="entry name" value="lambda repressor-like DNA-binding domains"/>
    <property type="match status" value="1"/>
</dbReference>
<dbReference type="EMBL" id="CNFU01000291">
    <property type="protein sequence ID" value="CKR56229.1"/>
    <property type="molecule type" value="Genomic_DNA"/>
</dbReference>
<dbReference type="AlphaFoldDB" id="A0A045JJE6"/>
<dbReference type="CDD" id="cd00093">
    <property type="entry name" value="HTH_XRE"/>
    <property type="match status" value="1"/>
</dbReference>
<dbReference type="EMBL" id="CNGE01000066">
    <property type="protein sequence ID" value="CKR75918.1"/>
    <property type="molecule type" value="Genomic_DNA"/>
</dbReference>
<dbReference type="EMBL" id="CSAD01000015">
    <property type="protein sequence ID" value="COU72843.1"/>
    <property type="molecule type" value="Genomic_DNA"/>
</dbReference>
<proteinExistence type="predicted"/>
<dbReference type="PATRIC" id="fig|1773.206.peg.1850"/>
<dbReference type="EMBL" id="CFOE01000019">
    <property type="protein sequence ID" value="CFE35452.1"/>
    <property type="molecule type" value="Genomic_DNA"/>
</dbReference>
<evidence type="ECO:0000313" key="8">
    <source>
        <dbReference type="EMBL" id="COV42229.1"/>
    </source>
</evidence>
<reference evidence="9 23" key="9">
    <citation type="submission" date="2021-03" db="EMBL/GenBank/DDBJ databases">
        <title>Whole Genome Sequencing of Mycobacterium tuberculosis clinical isolates from Arunachal Pradesh, India.</title>
        <authorList>
            <person name="Singh S."/>
            <person name="Mudliar S.R."/>
            <person name="Kulsum U."/>
            <person name="Rufai S.B."/>
            <person name="Singh P.K."/>
            <person name="Umpo M."/>
            <person name="Nyori M."/>
        </authorList>
    </citation>
    <scope>NUCLEOTIDE SEQUENCE [LARGE SCALE GENOMIC DNA]</scope>
    <source>
        <strain evidence="9 23">OMICS/BPL/0142/20/SP</strain>
    </source>
</reference>
<gene>
    <name evidence="10" type="primary">higA_1</name>
    <name evidence="2" type="synonym">higA</name>
    <name evidence="10" type="ORF">A4S10_02057</name>
    <name evidence="12" type="ORF">DKC2_2067</name>
    <name evidence="11" type="ORF">DSJ38_14785</name>
    <name evidence="6" type="ORF">ERS007679_00247</name>
    <name evidence="2" type="ORF">ERS007681_00301</name>
    <name evidence="7" type="ORF">ERS007703_00299</name>
    <name evidence="8" type="ORF">ERS007720_00184</name>
    <name evidence="4" type="ORF">ERS027646_00603</name>
    <name evidence="3" type="ORF">ERS027661_01636</name>
    <name evidence="5" type="ORF">ERS094118_02796</name>
    <name evidence="9" type="ORF">J8J21_15055</name>
</gene>
<evidence type="ECO:0000313" key="11">
    <source>
        <dbReference type="EMBL" id="REQ50275.1"/>
    </source>
</evidence>
<evidence type="ECO:0000313" key="21">
    <source>
        <dbReference type="Proteomes" id="UP000256381"/>
    </source>
</evidence>
<reference evidence="11 21" key="5">
    <citation type="journal article" date="2017" name="N. Engl. J. Med.">
        <title>Transmission of Extensively Drug-Resistant Tuberculosis in South Africa.</title>
        <authorList>
            <person name="Shah N.S."/>
            <person name="Auld S.C."/>
            <person name="Brust J.C."/>
            <person name="Mathema B."/>
            <person name="Ismail N."/>
            <person name="Moodley P."/>
            <person name="Mlisana K."/>
            <person name="Allana S."/>
            <person name="Campbell A."/>
            <person name="Mthiyane T."/>
            <person name="Morris N."/>
            <person name="Mpangase P."/>
            <person name="van der Meulen H."/>
            <person name="Omar S.V."/>
            <person name="Brown T.S."/>
            <person name="Narechania A."/>
            <person name="Shaskina E."/>
            <person name="Kapwata T."/>
            <person name="Kreiswirth B."/>
            <person name="Gandhi N.R."/>
        </authorList>
    </citation>
    <scope>NUCLEOTIDE SEQUENCE [LARGE SCALE GENOMIC DNA]</scope>
    <source>
        <strain evidence="11 21">32301_S10</strain>
    </source>
</reference>
<dbReference type="PROSITE" id="PS50943">
    <property type="entry name" value="HTH_CROC1"/>
    <property type="match status" value="1"/>
</dbReference>